<dbReference type="AlphaFoldDB" id="A0AAE3VV45"/>
<dbReference type="RefSeq" id="WP_307234827.1">
    <property type="nucleotide sequence ID" value="NZ_JAUSUZ010000001.1"/>
</dbReference>
<keyword evidence="3" id="KW-1185">Reference proteome</keyword>
<gene>
    <name evidence="2" type="ORF">J2S42_000538</name>
</gene>
<evidence type="ECO:0000313" key="2">
    <source>
        <dbReference type="EMBL" id="MDQ0363869.1"/>
    </source>
</evidence>
<protein>
    <submittedName>
        <fullName evidence="2">Uncharacterized protein</fullName>
    </submittedName>
</protein>
<accession>A0AAE3VV45</accession>
<organism evidence="2 3">
    <name type="scientific">Catenuloplanes indicus</name>
    <dbReference type="NCBI Taxonomy" id="137267"/>
    <lineage>
        <taxon>Bacteria</taxon>
        <taxon>Bacillati</taxon>
        <taxon>Actinomycetota</taxon>
        <taxon>Actinomycetes</taxon>
        <taxon>Micromonosporales</taxon>
        <taxon>Micromonosporaceae</taxon>
        <taxon>Catenuloplanes</taxon>
    </lineage>
</organism>
<dbReference type="Proteomes" id="UP001240236">
    <property type="component" value="Unassembled WGS sequence"/>
</dbReference>
<proteinExistence type="predicted"/>
<sequence>MGARRETAARGTLAARVDERARAAAPGDAARLINRILARRADAHAGARSPVLLELAGLLAGRLRADGVPVVPPHRSMSRDLDVYDLLLAAGAPVDPGTVDLVAWFADDTPGRRDLRALASHPAVRDRFREAAFALLTRRDFGADPSGRRPLHPLVLARAMSVPGVAAALRAEVESSTARLGELPIGPIAEVVGRLAPLRSAAGRAAFGPLLDRVAGLDVAAALGRTLRAGLAEELVWPAYEQAYAELDPSRVRRVGRWPLLALYDGTSAVVLTPDGIAGRYAAGVPGQPEAAGTALCELRAGRLLVTWYDQDGGHGYWADRPETVFPLGDSDAGTLPDPPEQPPPGVRDWAVAQTAHGPVVRTSDGRELPLPPDADVAEIAGVLRLPGTDVLFTATPIGTVTIWDPLTGTAAHGEPEAGGPMWLPPAGWWHLMRPRDPAASAMLRAGTAPPAHTDRVLAGAVHRVTAEAARLAAETNRFTTVAGTPEAAPGAHDLHVTNGLSGFSSAGRPRYRTAAAPGTLPGYRTLEHLAHVRDLLRAGQGGTAGGWPDVPLWWRVLPTLGAAGLRAAMATTPEPVREALAALLTELTTPEFARARAVTVEIDHGADAPAGGIVLERLGSTPGRETIVLLTAEEPDAGYGPLRRLVELLADRGPVRWDPGWALHLPMPPATATVLLTGALYVAADDPAVPPGFLSATGLTARRERAEARKLARLPADRLRRLLHAAMPTDPERLWHSGPDTAALAAAWLDDTRHRTAASVPEGRAAAATPARRSGR</sequence>
<name>A0AAE3VV45_9ACTN</name>
<dbReference type="EMBL" id="JAUSUZ010000001">
    <property type="protein sequence ID" value="MDQ0363869.1"/>
    <property type="molecule type" value="Genomic_DNA"/>
</dbReference>
<evidence type="ECO:0000313" key="3">
    <source>
        <dbReference type="Proteomes" id="UP001240236"/>
    </source>
</evidence>
<evidence type="ECO:0000256" key="1">
    <source>
        <dbReference type="SAM" id="MobiDB-lite"/>
    </source>
</evidence>
<comment type="caution">
    <text evidence="2">The sequence shown here is derived from an EMBL/GenBank/DDBJ whole genome shotgun (WGS) entry which is preliminary data.</text>
</comment>
<feature type="region of interest" description="Disordered" evidence="1">
    <location>
        <begin position="756"/>
        <end position="777"/>
    </location>
</feature>
<reference evidence="2 3" key="1">
    <citation type="submission" date="2023-07" db="EMBL/GenBank/DDBJ databases">
        <title>Sequencing the genomes of 1000 actinobacteria strains.</title>
        <authorList>
            <person name="Klenk H.-P."/>
        </authorList>
    </citation>
    <scope>NUCLEOTIDE SEQUENCE [LARGE SCALE GENOMIC DNA]</scope>
    <source>
        <strain evidence="2 3">DSM 44709</strain>
    </source>
</reference>